<evidence type="ECO:0000259" key="9">
    <source>
        <dbReference type="Pfam" id="PF02932"/>
    </source>
</evidence>
<evidence type="ECO:0000256" key="5">
    <source>
        <dbReference type="ARBA" id="ARBA00023065"/>
    </source>
</evidence>
<dbReference type="PROSITE" id="PS00236">
    <property type="entry name" value="NEUROTR_ION_CHANNEL"/>
    <property type="match status" value="1"/>
</dbReference>
<evidence type="ECO:0000313" key="11">
    <source>
        <dbReference type="Proteomes" id="UP001497623"/>
    </source>
</evidence>
<feature type="transmembrane region" description="Helical" evidence="8">
    <location>
        <begin position="157"/>
        <end position="175"/>
    </location>
</feature>
<evidence type="ECO:0000256" key="4">
    <source>
        <dbReference type="ARBA" id="ARBA00022475"/>
    </source>
</evidence>
<comment type="subcellular location">
    <subcellularLocation>
        <location evidence="2">Cell membrane</location>
    </subcellularLocation>
    <subcellularLocation>
        <location evidence="1">Membrane</location>
        <topology evidence="1">Multi-pass membrane protein</topology>
    </subcellularLocation>
</comment>
<dbReference type="InterPro" id="IPR036734">
    <property type="entry name" value="Neur_chan_lig-bd_sf"/>
</dbReference>
<keyword evidence="6 8" id="KW-0472">Membrane</keyword>
<evidence type="ECO:0000313" key="10">
    <source>
        <dbReference type="EMBL" id="CAL4071076.1"/>
    </source>
</evidence>
<dbReference type="Proteomes" id="UP001497623">
    <property type="component" value="Unassembled WGS sequence"/>
</dbReference>
<keyword evidence="8" id="KW-0812">Transmembrane</keyword>
<dbReference type="InterPro" id="IPR006201">
    <property type="entry name" value="Neur_channel"/>
</dbReference>
<dbReference type="InterPro" id="IPR018000">
    <property type="entry name" value="Neurotransmitter_ion_chnl_CS"/>
</dbReference>
<dbReference type="PANTHER" id="PTHR18945">
    <property type="entry name" value="NEUROTRANSMITTER GATED ION CHANNEL"/>
    <property type="match status" value="1"/>
</dbReference>
<gene>
    <name evidence="10" type="ORF">MNOR_LOCUS8427</name>
</gene>
<dbReference type="Gene3D" id="2.70.170.10">
    <property type="entry name" value="Neurotransmitter-gated ion-channel ligand-binding domain"/>
    <property type="match status" value="1"/>
</dbReference>
<organism evidence="10 11">
    <name type="scientific">Meganyctiphanes norvegica</name>
    <name type="common">Northern krill</name>
    <name type="synonym">Thysanopoda norvegica</name>
    <dbReference type="NCBI Taxonomy" id="48144"/>
    <lineage>
        <taxon>Eukaryota</taxon>
        <taxon>Metazoa</taxon>
        <taxon>Ecdysozoa</taxon>
        <taxon>Arthropoda</taxon>
        <taxon>Crustacea</taxon>
        <taxon>Multicrustacea</taxon>
        <taxon>Malacostraca</taxon>
        <taxon>Eumalacostraca</taxon>
        <taxon>Eucarida</taxon>
        <taxon>Euphausiacea</taxon>
        <taxon>Euphausiidae</taxon>
        <taxon>Meganyctiphanes</taxon>
    </lineage>
</organism>
<evidence type="ECO:0000256" key="8">
    <source>
        <dbReference type="SAM" id="Phobius"/>
    </source>
</evidence>
<feature type="transmembrane region" description="Helical" evidence="8">
    <location>
        <begin position="123"/>
        <end position="145"/>
    </location>
</feature>
<evidence type="ECO:0000256" key="2">
    <source>
        <dbReference type="ARBA" id="ARBA00004236"/>
    </source>
</evidence>
<dbReference type="InterPro" id="IPR038050">
    <property type="entry name" value="Neuro_actylchol_rec"/>
</dbReference>
<accession>A0AAV2Q4U4</accession>
<dbReference type="GO" id="GO:0004888">
    <property type="term" value="F:transmembrane signaling receptor activity"/>
    <property type="evidence" value="ECO:0007669"/>
    <property type="project" value="InterPro"/>
</dbReference>
<feature type="transmembrane region" description="Helical" evidence="8">
    <location>
        <begin position="187"/>
        <end position="208"/>
    </location>
</feature>
<comment type="caution">
    <text evidence="10">The sequence shown here is derived from an EMBL/GenBank/DDBJ whole genome shotgun (WGS) entry which is preliminary data.</text>
</comment>
<dbReference type="GO" id="GO:0005254">
    <property type="term" value="F:chloride channel activity"/>
    <property type="evidence" value="ECO:0007669"/>
    <property type="project" value="UniProtKB-ARBA"/>
</dbReference>
<protein>
    <recommendedName>
        <fullName evidence="9">Neurotransmitter-gated ion-channel transmembrane domain-containing protein</fullName>
    </recommendedName>
</protein>
<dbReference type="InterPro" id="IPR006028">
    <property type="entry name" value="GABAA/Glycine_rcpt"/>
</dbReference>
<sequence>MDALATTWISMNGPPTLGDISQPQEIELYSGWENSLSISRKYGKTFQCHFDLAGYPFDTQTCSMELTMLSASSNLVTFDEVQSTVTFVGRTSLVEYIVKGVNITVNNTLDYSVMYVTVYLSRLSGFIMLTVYTPSAMLLVISYLTLFFRVELFQDRIMATITALLVTATIFSQAASSLPKTSYVKMLDVWLLFCIMLMVTIVFLHTIIDFLHNKRNNRIGQRVNVKSQIDLLNPLGRNACDWMVLGSRIGIPIFTLFFLIIYCIVALL</sequence>
<dbReference type="EMBL" id="CAXKWB010003926">
    <property type="protein sequence ID" value="CAL4071076.1"/>
    <property type="molecule type" value="Genomic_DNA"/>
</dbReference>
<proteinExistence type="predicted"/>
<evidence type="ECO:0000256" key="7">
    <source>
        <dbReference type="ARBA" id="ARBA00023303"/>
    </source>
</evidence>
<keyword evidence="11" id="KW-1185">Reference proteome</keyword>
<dbReference type="GO" id="GO:0005230">
    <property type="term" value="F:extracellular ligand-gated monoatomic ion channel activity"/>
    <property type="evidence" value="ECO:0007669"/>
    <property type="project" value="InterPro"/>
</dbReference>
<dbReference type="SUPFAM" id="SSF90112">
    <property type="entry name" value="Neurotransmitter-gated ion-channel transmembrane pore"/>
    <property type="match status" value="1"/>
</dbReference>
<dbReference type="AlphaFoldDB" id="A0AAV2Q4U4"/>
<evidence type="ECO:0000256" key="6">
    <source>
        <dbReference type="ARBA" id="ARBA00023136"/>
    </source>
</evidence>
<keyword evidence="4" id="KW-1003">Cell membrane</keyword>
<feature type="transmembrane region" description="Helical" evidence="8">
    <location>
        <begin position="249"/>
        <end position="267"/>
    </location>
</feature>
<keyword evidence="3" id="KW-0813">Transport</keyword>
<feature type="domain" description="Neurotransmitter-gated ion-channel transmembrane" evidence="9">
    <location>
        <begin position="131"/>
        <end position="218"/>
    </location>
</feature>
<dbReference type="InterPro" id="IPR036719">
    <property type="entry name" value="Neuro-gated_channel_TM_sf"/>
</dbReference>
<dbReference type="SUPFAM" id="SSF63712">
    <property type="entry name" value="Nicotinic receptor ligand binding domain-like"/>
    <property type="match status" value="1"/>
</dbReference>
<dbReference type="Gene3D" id="1.20.58.390">
    <property type="entry name" value="Neurotransmitter-gated ion-channel transmembrane domain"/>
    <property type="match status" value="1"/>
</dbReference>
<dbReference type="Pfam" id="PF02932">
    <property type="entry name" value="Neur_chan_memb"/>
    <property type="match status" value="1"/>
</dbReference>
<dbReference type="InterPro" id="IPR006029">
    <property type="entry name" value="Neurotrans-gated_channel_TM"/>
</dbReference>
<evidence type="ECO:0000256" key="3">
    <source>
        <dbReference type="ARBA" id="ARBA00022448"/>
    </source>
</evidence>
<dbReference type="PRINTS" id="PR00253">
    <property type="entry name" value="GABAARECEPTR"/>
</dbReference>
<name>A0AAV2Q4U4_MEGNR</name>
<keyword evidence="5" id="KW-0406">Ion transport</keyword>
<dbReference type="GO" id="GO:0099095">
    <property type="term" value="F:ligand-gated monoatomic anion channel activity"/>
    <property type="evidence" value="ECO:0007669"/>
    <property type="project" value="UniProtKB-ARBA"/>
</dbReference>
<reference evidence="10 11" key="1">
    <citation type="submission" date="2024-05" db="EMBL/GenBank/DDBJ databases">
        <authorList>
            <person name="Wallberg A."/>
        </authorList>
    </citation>
    <scope>NUCLEOTIDE SEQUENCE [LARGE SCALE GENOMIC DNA]</scope>
</reference>
<dbReference type="GO" id="GO:0005886">
    <property type="term" value="C:plasma membrane"/>
    <property type="evidence" value="ECO:0007669"/>
    <property type="project" value="UniProtKB-SubCell"/>
</dbReference>
<evidence type="ECO:0000256" key="1">
    <source>
        <dbReference type="ARBA" id="ARBA00004141"/>
    </source>
</evidence>
<keyword evidence="8" id="KW-1133">Transmembrane helix</keyword>
<keyword evidence="7" id="KW-0407">Ion channel</keyword>